<sequence>MQHQQDDHATRYQGRLLPRPGEEVVDQGLGFDVGTLLTRRRRHRHDTDRRRPRWAAARWLRRWPGRPAPRRCRSLTRPLRAAGPRPGWDRGGVPAVTALPEAVRSRFRARVSGDPEGAPDWVREIGTVGSGPGWFEPDGVVWWVHGDLSTLVGGVAALLGQAAHPLALAGVQRHSTYLADPWGRLAGTARWLVVTTFGSAELAGREAARVRRMHTRVRGTDAAGRPYSAGDPQLLRWVHLAFTDAFLAAQQAVGRPAPARFGRRWPDRYVAEWARSARALGADDLPASAAELGEALAGYRSVLEPVPGDVRAFLTAPPGLGPAEQVFYRGLADAAGSLVSPVLAAAAGVPGRGRGVVRLPVTRAQLRVLQLLLGPRSPSEEAARWRLGAGPAPAWARHRS</sequence>
<keyword evidence="4" id="KW-1185">Reference proteome</keyword>
<evidence type="ECO:0000313" key="4">
    <source>
        <dbReference type="Proteomes" id="UP000219514"/>
    </source>
</evidence>
<protein>
    <submittedName>
        <fullName evidence="3">Uncharacterized conserved protein, DUF2236 family</fullName>
    </submittedName>
</protein>
<dbReference type="PANTHER" id="PTHR36151">
    <property type="entry name" value="BLR2777 PROTEIN"/>
    <property type="match status" value="1"/>
</dbReference>
<evidence type="ECO:0000313" key="3">
    <source>
        <dbReference type="EMBL" id="SNX94735.1"/>
    </source>
</evidence>
<dbReference type="InterPro" id="IPR018713">
    <property type="entry name" value="MPAB/Lcp_cat_dom"/>
</dbReference>
<evidence type="ECO:0000259" key="2">
    <source>
        <dbReference type="Pfam" id="PF09995"/>
    </source>
</evidence>
<proteinExistence type="predicted"/>
<dbReference type="EMBL" id="OBDO01000001">
    <property type="protein sequence ID" value="SNX94735.1"/>
    <property type="molecule type" value="Genomic_DNA"/>
</dbReference>
<accession>A0A285E6T5</accession>
<feature type="region of interest" description="Disordered" evidence="1">
    <location>
        <begin position="1"/>
        <end position="20"/>
    </location>
</feature>
<dbReference type="GO" id="GO:0016491">
    <property type="term" value="F:oxidoreductase activity"/>
    <property type="evidence" value="ECO:0007669"/>
    <property type="project" value="InterPro"/>
</dbReference>
<dbReference type="Pfam" id="PF09995">
    <property type="entry name" value="MPAB_Lcp_cat"/>
    <property type="match status" value="1"/>
</dbReference>
<evidence type="ECO:0000256" key="1">
    <source>
        <dbReference type="SAM" id="MobiDB-lite"/>
    </source>
</evidence>
<dbReference type="AlphaFoldDB" id="A0A285E6T5"/>
<gene>
    <name evidence="3" type="ORF">SAMN06893097_101532</name>
</gene>
<dbReference type="Proteomes" id="UP000219514">
    <property type="component" value="Unassembled WGS sequence"/>
</dbReference>
<reference evidence="3 4" key="1">
    <citation type="submission" date="2017-09" db="EMBL/GenBank/DDBJ databases">
        <authorList>
            <person name="Ehlers B."/>
            <person name="Leendertz F.H."/>
        </authorList>
    </citation>
    <scope>NUCLEOTIDE SEQUENCE [LARGE SCALE GENOMIC DNA]</scope>
    <source>
        <strain evidence="3 4">DSM 46844</strain>
    </source>
</reference>
<name>A0A285E6T5_9ACTN</name>
<feature type="domain" description="ER-bound oxygenase mpaB/mpaB'/Rubber oxygenase catalytic" evidence="2">
    <location>
        <begin position="142"/>
        <end position="358"/>
    </location>
</feature>
<organism evidence="3 4">
    <name type="scientific">Geodermatophilus sabuli</name>
    <dbReference type="NCBI Taxonomy" id="1564158"/>
    <lineage>
        <taxon>Bacteria</taxon>
        <taxon>Bacillati</taxon>
        <taxon>Actinomycetota</taxon>
        <taxon>Actinomycetes</taxon>
        <taxon>Geodermatophilales</taxon>
        <taxon>Geodermatophilaceae</taxon>
        <taxon>Geodermatophilus</taxon>
    </lineage>
</organism>
<dbReference type="PANTHER" id="PTHR36151:SF3">
    <property type="entry name" value="ER-BOUND OXYGENASE MPAB_MPAB'_RUBBER OXYGENASE CATALYTIC DOMAIN-CONTAINING PROTEIN"/>
    <property type="match status" value="1"/>
</dbReference>
<feature type="compositionally biased region" description="Basic and acidic residues" evidence="1">
    <location>
        <begin position="1"/>
        <end position="10"/>
    </location>
</feature>